<feature type="region of interest" description="Disordered" evidence="6">
    <location>
        <begin position="23"/>
        <end position="45"/>
    </location>
</feature>
<evidence type="ECO:0000256" key="5">
    <source>
        <dbReference type="ARBA" id="ARBA00030918"/>
    </source>
</evidence>
<feature type="chain" id="PRO_5047300838" description="peptidoglycan lytic exotransglycosylase" evidence="7">
    <location>
        <begin position="24"/>
        <end position="439"/>
    </location>
</feature>
<evidence type="ECO:0000256" key="6">
    <source>
        <dbReference type="SAM" id="MobiDB-lite"/>
    </source>
</evidence>
<dbReference type="InterPro" id="IPR026044">
    <property type="entry name" value="MltA"/>
</dbReference>
<dbReference type="SMART" id="SM00925">
    <property type="entry name" value="MltA"/>
    <property type="match status" value="1"/>
</dbReference>
<feature type="region of interest" description="Disordered" evidence="6">
    <location>
        <begin position="404"/>
        <end position="439"/>
    </location>
</feature>
<dbReference type="Gene3D" id="2.40.240.50">
    <property type="entry name" value="Barwin-like endoglucanases"/>
    <property type="match status" value="1"/>
</dbReference>
<evidence type="ECO:0000313" key="10">
    <source>
        <dbReference type="Proteomes" id="UP001480955"/>
    </source>
</evidence>
<dbReference type="CDD" id="cd14485">
    <property type="entry name" value="mltA_like_LT_A"/>
    <property type="match status" value="1"/>
</dbReference>
<evidence type="ECO:0000256" key="2">
    <source>
        <dbReference type="ARBA" id="ARBA00012587"/>
    </source>
</evidence>
<dbReference type="CDD" id="cd14668">
    <property type="entry name" value="mlta_B"/>
    <property type="match status" value="1"/>
</dbReference>
<sequence length="439" mass="45408">MPRPRVSLSAAAVLAAAAVSVPAASPRAAESARPSQGAPQSAPQVPGAVLEPVALASLPGWREDDLGVALDAFRRTCAGPGPNPPQATGVTGSPADLAAACAAAAAVKPGEAKAFFEARFSAYRILRPATGTEPERRVGFLTGYFEPELTGSLTPGPGYTAPVLARPDDLVSLAPGESAPGLDPIYRAGRRTEAGLVPYPDRAAIEDGALGERTRPLLWLRDAVDLFVLQVQGSGRVRLPDGRGMRVLYDGKNGQPYTSIGKLLVAEGHLPLNGLSLERWTSWLRANPDHARRLMRMNASYIFFRTEPVTDPALGPPGAAGVPLSPGRSMAVDGNLWRYGLPFWLEGKLPGQPGRGHLVVAADTGSAIVGPARGDLYVGTGAAAGRAAGDLHDRMGFVVLIPKPAPAPDGTAQDAAKDAAKDAGKDVAVPEAAAGEARP</sequence>
<evidence type="ECO:0000313" key="9">
    <source>
        <dbReference type="EMBL" id="MER2252023.1"/>
    </source>
</evidence>
<dbReference type="Pfam" id="PF03562">
    <property type="entry name" value="MltA"/>
    <property type="match status" value="1"/>
</dbReference>
<proteinExistence type="predicted"/>
<evidence type="ECO:0000256" key="3">
    <source>
        <dbReference type="ARBA" id="ARBA00023239"/>
    </source>
</evidence>
<keyword evidence="10" id="KW-1185">Reference proteome</keyword>
<evidence type="ECO:0000256" key="4">
    <source>
        <dbReference type="ARBA" id="ARBA00023316"/>
    </source>
</evidence>
<dbReference type="SUPFAM" id="SSF50685">
    <property type="entry name" value="Barwin-like endoglucanases"/>
    <property type="match status" value="1"/>
</dbReference>
<dbReference type="PANTHER" id="PTHR30124:SF0">
    <property type="entry name" value="MEMBRANE-BOUND LYTIC MUREIN TRANSGLYCOSYLASE A"/>
    <property type="match status" value="1"/>
</dbReference>
<comment type="caution">
    <text evidence="9">The sequence shown here is derived from an EMBL/GenBank/DDBJ whole genome shotgun (WGS) entry which is preliminary data.</text>
</comment>
<dbReference type="InterPro" id="IPR005300">
    <property type="entry name" value="MltA_B"/>
</dbReference>
<keyword evidence="3" id="KW-0456">Lyase</keyword>
<dbReference type="RefSeq" id="WP_350396381.1">
    <property type="nucleotide sequence ID" value="NZ_JBELQE010000095.1"/>
</dbReference>
<evidence type="ECO:0000256" key="7">
    <source>
        <dbReference type="SAM" id="SignalP"/>
    </source>
</evidence>
<feature type="domain" description="Lytic transglycosylase MltA" evidence="8">
    <location>
        <begin position="148"/>
        <end position="305"/>
    </location>
</feature>
<feature type="compositionally biased region" description="Low complexity" evidence="6">
    <location>
        <begin position="23"/>
        <end position="35"/>
    </location>
</feature>
<name>A0ABV1QRL6_9HYPH</name>
<dbReference type="InterPro" id="IPR036908">
    <property type="entry name" value="RlpA-like_sf"/>
</dbReference>
<dbReference type="PIRSF" id="PIRSF019422">
    <property type="entry name" value="MltA"/>
    <property type="match status" value="1"/>
</dbReference>
<dbReference type="InterPro" id="IPR010611">
    <property type="entry name" value="3D_dom"/>
</dbReference>
<feature type="signal peptide" evidence="7">
    <location>
        <begin position="1"/>
        <end position="23"/>
    </location>
</feature>
<dbReference type="Gene3D" id="2.40.40.10">
    <property type="entry name" value="RlpA-like domain"/>
    <property type="match status" value="1"/>
</dbReference>
<dbReference type="PANTHER" id="PTHR30124">
    <property type="entry name" value="MEMBRANE-BOUND LYTIC MUREIN TRANSGLYCOSYLASE A"/>
    <property type="match status" value="1"/>
</dbReference>
<keyword evidence="7" id="KW-0732">Signal</keyword>
<dbReference type="EMBL" id="JBELQE010000095">
    <property type="protein sequence ID" value="MER2252023.1"/>
    <property type="molecule type" value="Genomic_DNA"/>
</dbReference>
<keyword evidence="4" id="KW-0961">Cell wall biogenesis/degradation</keyword>
<gene>
    <name evidence="9" type="ORF">ABS772_19060</name>
</gene>
<reference evidence="9 10" key="1">
    <citation type="submission" date="2024-06" db="EMBL/GenBank/DDBJ databases">
        <authorList>
            <person name="Campbell A.G."/>
        </authorList>
    </citation>
    <scope>NUCLEOTIDE SEQUENCE [LARGE SCALE GENOMIC DNA]</scope>
    <source>
        <strain evidence="9 10">EM12</strain>
    </source>
</reference>
<comment type="catalytic activity">
    <reaction evidence="1">
        <text>Exolytic cleavage of the (1-&gt;4)-beta-glycosidic linkage between N-acetylmuramic acid (MurNAc) and N-acetylglucosamine (GlcNAc) residues in peptidoglycan, from either the reducing or the non-reducing ends of the peptidoglycan chains, with concomitant formation of a 1,6-anhydrobond in the MurNAc residue.</text>
        <dbReference type="EC" id="4.2.2.n1"/>
    </reaction>
</comment>
<evidence type="ECO:0000256" key="1">
    <source>
        <dbReference type="ARBA" id="ARBA00001420"/>
    </source>
</evidence>
<dbReference type="Pfam" id="PF06725">
    <property type="entry name" value="3D"/>
    <property type="match status" value="1"/>
</dbReference>
<dbReference type="EC" id="4.2.2.n1" evidence="2"/>
<feature type="compositionally biased region" description="Basic and acidic residues" evidence="6">
    <location>
        <begin position="415"/>
        <end position="425"/>
    </location>
</feature>
<protein>
    <recommendedName>
        <fullName evidence="2">peptidoglycan lytic exotransglycosylase</fullName>
        <ecNumber evidence="2">4.2.2.n1</ecNumber>
    </recommendedName>
    <alternativeName>
        <fullName evidence="5">Murein hydrolase A</fullName>
    </alternativeName>
</protein>
<dbReference type="Proteomes" id="UP001480955">
    <property type="component" value="Unassembled WGS sequence"/>
</dbReference>
<organism evidence="9 10">
    <name type="scientific">Methylorubrum podarium</name>
    <dbReference type="NCBI Taxonomy" id="200476"/>
    <lineage>
        <taxon>Bacteria</taxon>
        <taxon>Pseudomonadati</taxon>
        <taxon>Pseudomonadota</taxon>
        <taxon>Alphaproteobacteria</taxon>
        <taxon>Hyphomicrobiales</taxon>
        <taxon>Methylobacteriaceae</taxon>
        <taxon>Methylorubrum</taxon>
    </lineage>
</organism>
<evidence type="ECO:0000259" key="8">
    <source>
        <dbReference type="SMART" id="SM00925"/>
    </source>
</evidence>
<accession>A0ABV1QRL6</accession>